<sequence length="302" mass="33717">MSGVAKEFVWNDARARSAKTFAELRLILLGRFDTEPQTVRMQRFMSARQLPSEDVRSFATRVQMLARATVMDSDGSEEARSLIRQELLVEQMRSQFVAGLRDPVRRFVMSRDPKSFDEAVDVAAKEEANESLSNGVAGIRVVRESEGTDQTEMQQLKERLSNIERMLMEQTQMPSGGRRSGRSRGPLTCFACGRIGHIARHCGQQRAGEHCGGAEKSADELLAEGTGTARGCVTEEERVFLGELGGVSARRKARRWGRWETGRRSHCGQSGKNKRLERDAREWRGGPNQEKDLVGGLETTGD</sequence>
<protein>
    <submittedName>
        <fullName evidence="1">Uncharacterized protein</fullName>
    </submittedName>
</protein>
<proteinExistence type="predicted"/>
<accession>A0AC60PCX0</accession>
<keyword evidence="2" id="KW-1185">Reference proteome</keyword>
<evidence type="ECO:0000313" key="2">
    <source>
        <dbReference type="Proteomes" id="UP000805193"/>
    </source>
</evidence>
<organism evidence="1 2">
    <name type="scientific">Ixodes persulcatus</name>
    <name type="common">Taiga tick</name>
    <dbReference type="NCBI Taxonomy" id="34615"/>
    <lineage>
        <taxon>Eukaryota</taxon>
        <taxon>Metazoa</taxon>
        <taxon>Ecdysozoa</taxon>
        <taxon>Arthropoda</taxon>
        <taxon>Chelicerata</taxon>
        <taxon>Arachnida</taxon>
        <taxon>Acari</taxon>
        <taxon>Parasitiformes</taxon>
        <taxon>Ixodida</taxon>
        <taxon>Ixodoidea</taxon>
        <taxon>Ixodidae</taxon>
        <taxon>Ixodinae</taxon>
        <taxon>Ixodes</taxon>
    </lineage>
</organism>
<reference evidence="1 2" key="1">
    <citation type="journal article" date="2020" name="Cell">
        <title>Large-Scale Comparative Analyses of Tick Genomes Elucidate Their Genetic Diversity and Vector Capacities.</title>
        <authorList>
            <consortium name="Tick Genome and Microbiome Consortium (TIGMIC)"/>
            <person name="Jia N."/>
            <person name="Wang J."/>
            <person name="Shi W."/>
            <person name="Du L."/>
            <person name="Sun Y."/>
            <person name="Zhan W."/>
            <person name="Jiang J.F."/>
            <person name="Wang Q."/>
            <person name="Zhang B."/>
            <person name="Ji P."/>
            <person name="Bell-Sakyi L."/>
            <person name="Cui X.M."/>
            <person name="Yuan T.T."/>
            <person name="Jiang B.G."/>
            <person name="Yang W.F."/>
            <person name="Lam T.T."/>
            <person name="Chang Q.C."/>
            <person name="Ding S.J."/>
            <person name="Wang X.J."/>
            <person name="Zhu J.G."/>
            <person name="Ruan X.D."/>
            <person name="Zhao L."/>
            <person name="Wei J.T."/>
            <person name="Ye R.Z."/>
            <person name="Que T.C."/>
            <person name="Du C.H."/>
            <person name="Zhou Y.H."/>
            <person name="Cheng J.X."/>
            <person name="Dai P.F."/>
            <person name="Guo W.B."/>
            <person name="Han X.H."/>
            <person name="Huang E.J."/>
            <person name="Li L.F."/>
            <person name="Wei W."/>
            <person name="Gao Y.C."/>
            <person name="Liu J.Z."/>
            <person name="Shao H.Z."/>
            <person name="Wang X."/>
            <person name="Wang C.C."/>
            <person name="Yang T.C."/>
            <person name="Huo Q.B."/>
            <person name="Li W."/>
            <person name="Chen H.Y."/>
            <person name="Chen S.E."/>
            <person name="Zhou L.G."/>
            <person name="Ni X.B."/>
            <person name="Tian J.H."/>
            <person name="Sheng Y."/>
            <person name="Liu T."/>
            <person name="Pan Y.S."/>
            <person name="Xia L.Y."/>
            <person name="Li J."/>
            <person name="Zhao F."/>
            <person name="Cao W.C."/>
        </authorList>
    </citation>
    <scope>NUCLEOTIDE SEQUENCE [LARGE SCALE GENOMIC DNA]</scope>
    <source>
        <strain evidence="1">Iper-2018</strain>
    </source>
</reference>
<name>A0AC60PCX0_IXOPE</name>
<comment type="caution">
    <text evidence="1">The sequence shown here is derived from an EMBL/GenBank/DDBJ whole genome shotgun (WGS) entry which is preliminary data.</text>
</comment>
<gene>
    <name evidence="1" type="ORF">HPB47_005469</name>
</gene>
<dbReference type="Proteomes" id="UP000805193">
    <property type="component" value="Unassembled WGS sequence"/>
</dbReference>
<dbReference type="EMBL" id="JABSTQ010010822">
    <property type="protein sequence ID" value="KAG0417619.1"/>
    <property type="molecule type" value="Genomic_DNA"/>
</dbReference>
<evidence type="ECO:0000313" key="1">
    <source>
        <dbReference type="EMBL" id="KAG0417619.1"/>
    </source>
</evidence>